<dbReference type="AlphaFoldDB" id="A0A1V2UDG1"/>
<organism evidence="1 2">
    <name type="scientific">Enterococcus mundtii</name>
    <dbReference type="NCBI Taxonomy" id="53346"/>
    <lineage>
        <taxon>Bacteria</taxon>
        <taxon>Bacillati</taxon>
        <taxon>Bacillota</taxon>
        <taxon>Bacilli</taxon>
        <taxon>Lactobacillales</taxon>
        <taxon>Enterococcaceae</taxon>
        <taxon>Enterococcus</taxon>
    </lineage>
</organism>
<comment type="caution">
    <text evidence="1">The sequence shown here is derived from an EMBL/GenBank/DDBJ whole genome shotgun (WGS) entry which is preliminary data.</text>
</comment>
<protein>
    <submittedName>
        <fullName evidence="1">Uncharacterized protein</fullName>
    </submittedName>
</protein>
<reference evidence="1 2" key="1">
    <citation type="submission" date="2016-12" db="EMBL/GenBank/DDBJ databases">
        <authorList>
            <person name="Song W.-J."/>
            <person name="Kurnit D.M."/>
        </authorList>
    </citation>
    <scope>NUCLEOTIDE SEQUENCE [LARGE SCALE GENOMIC DNA]</scope>
    <source>
        <strain evidence="1 2">CGB1038-1_S1</strain>
    </source>
</reference>
<evidence type="ECO:0000313" key="1">
    <source>
        <dbReference type="EMBL" id="ONN40980.1"/>
    </source>
</evidence>
<evidence type="ECO:0000313" key="2">
    <source>
        <dbReference type="Proteomes" id="UP000189299"/>
    </source>
</evidence>
<dbReference type="RefSeq" id="WP_077152025.1">
    <property type="nucleotide sequence ID" value="NZ_CABMMO010000017.1"/>
</dbReference>
<proteinExistence type="predicted"/>
<dbReference type="Proteomes" id="UP000189299">
    <property type="component" value="Unassembled WGS sequence"/>
</dbReference>
<name>A0A1V2UDG1_ENTMU</name>
<gene>
    <name evidence="1" type="ORF">BTN92_14110</name>
</gene>
<dbReference type="EMBL" id="MSTR01000017">
    <property type="protein sequence ID" value="ONN40980.1"/>
    <property type="molecule type" value="Genomic_DNA"/>
</dbReference>
<sequence length="112" mass="12888">MEYHQNLKNATTIKEVQEIYNKGFKKMVAEIEEEFISEGSGQQLVYADGCIDPSLTISDIQLLIYAENRAEQLSKNKSEGLMIESNHDSFIEERLVELKRKKDTESKESSKK</sequence>
<accession>A0A1V2UDG1</accession>